<comment type="catalytic activity">
    <reaction evidence="4 5">
        <text>L-cysteine + L-glutamate + ATP = gamma-L-glutamyl-L-cysteine + ADP + phosphate + H(+)</text>
        <dbReference type="Rhea" id="RHEA:13285"/>
        <dbReference type="ChEBI" id="CHEBI:15378"/>
        <dbReference type="ChEBI" id="CHEBI:29985"/>
        <dbReference type="ChEBI" id="CHEBI:30616"/>
        <dbReference type="ChEBI" id="CHEBI:35235"/>
        <dbReference type="ChEBI" id="CHEBI:43474"/>
        <dbReference type="ChEBI" id="CHEBI:58173"/>
        <dbReference type="ChEBI" id="CHEBI:456216"/>
        <dbReference type="EC" id="6.3.2.2"/>
    </reaction>
</comment>
<organism evidence="6 7">
    <name type="scientific">Agrococcus versicolor</name>
    <dbReference type="NCBI Taxonomy" id="501482"/>
    <lineage>
        <taxon>Bacteria</taxon>
        <taxon>Bacillati</taxon>
        <taxon>Actinomycetota</taxon>
        <taxon>Actinomycetes</taxon>
        <taxon>Micrococcales</taxon>
        <taxon>Microbacteriaceae</taxon>
        <taxon>Agrococcus</taxon>
    </lineage>
</organism>
<comment type="similarity">
    <text evidence="5">Belongs to the glutamate--cysteine ligase type 2 family. YbdK subfamily.</text>
</comment>
<dbReference type="InterPro" id="IPR006336">
    <property type="entry name" value="GCS2"/>
</dbReference>
<comment type="caution">
    <text evidence="6">The sequence shown here is derived from an EMBL/GenBank/DDBJ whole genome shotgun (WGS) entry which is preliminary data.</text>
</comment>
<protein>
    <recommendedName>
        <fullName evidence="5">Putative glutamate--cysteine ligase 2</fullName>
        <ecNumber evidence="5">6.3.2.2</ecNumber>
    </recommendedName>
    <alternativeName>
        <fullName evidence="5">Gamma-glutamylcysteine synthetase 2</fullName>
        <shortName evidence="5">GCS 2</shortName>
        <shortName evidence="5">Gamma-GCS 2</shortName>
    </alternativeName>
</protein>
<dbReference type="EC" id="6.3.2.2" evidence="5"/>
<dbReference type="EMBL" id="BAAAQT010000005">
    <property type="protein sequence ID" value="GAA2172590.1"/>
    <property type="molecule type" value="Genomic_DNA"/>
</dbReference>
<gene>
    <name evidence="6" type="ORF">GCM10009846_11150</name>
</gene>
<evidence type="ECO:0000313" key="6">
    <source>
        <dbReference type="EMBL" id="GAA2172590.1"/>
    </source>
</evidence>
<evidence type="ECO:0000313" key="7">
    <source>
        <dbReference type="Proteomes" id="UP001501599"/>
    </source>
</evidence>
<proteinExistence type="inferred from homology"/>
<dbReference type="InterPro" id="IPR011793">
    <property type="entry name" value="YbdK"/>
</dbReference>
<reference evidence="6 7" key="1">
    <citation type="journal article" date="2019" name="Int. J. Syst. Evol. Microbiol.">
        <title>The Global Catalogue of Microorganisms (GCM) 10K type strain sequencing project: providing services to taxonomists for standard genome sequencing and annotation.</title>
        <authorList>
            <consortium name="The Broad Institute Genomics Platform"/>
            <consortium name="The Broad Institute Genome Sequencing Center for Infectious Disease"/>
            <person name="Wu L."/>
            <person name="Ma J."/>
        </authorList>
    </citation>
    <scope>NUCLEOTIDE SEQUENCE [LARGE SCALE GENOMIC DNA]</scope>
    <source>
        <strain evidence="6 7">JCM 16026</strain>
    </source>
</reference>
<keyword evidence="7" id="KW-1185">Reference proteome</keyword>
<evidence type="ECO:0000256" key="2">
    <source>
        <dbReference type="ARBA" id="ARBA00022741"/>
    </source>
</evidence>
<dbReference type="GO" id="GO:0016874">
    <property type="term" value="F:ligase activity"/>
    <property type="evidence" value="ECO:0007669"/>
    <property type="project" value="UniProtKB-KW"/>
</dbReference>
<dbReference type="NCBIfam" id="TIGR02050">
    <property type="entry name" value="gshA_cyan_rel"/>
    <property type="match status" value="1"/>
</dbReference>
<evidence type="ECO:0000256" key="4">
    <source>
        <dbReference type="ARBA" id="ARBA00048819"/>
    </source>
</evidence>
<dbReference type="Gene3D" id="3.30.590.20">
    <property type="match status" value="1"/>
</dbReference>
<sequence length="379" mass="41203">MRTARRTTAPYACAMDFAHSARGTLGVEWELQLVDRTSRDLAPVAPAVLARIDDDRVKGEFLQNTVELVTGVHGTTDAAVAEVRELRDLVVAAADAEGADVIGSGTHPTARWRGQPVSDSPRYRRLIEHGGSWAERLLIFGVHTHVGIDRPRQQTVPIVHALLDHLPLILALSASSPYWQGHDSGYASQRAMLFQQIPNAGLPPDMPDWETWERVAHDLVHVGAADGLTELRWDVRPSPRLGTVEARIADGAPSLAHLHAVTALTHCLVEERMRALDDGTEPERIPSWLVRENRWRTARFGLDAVMITNAEGATMRVAEVLHSTLDRLAPIAEDLGATAGIDAAVAVLAQGGSSAQQREAMIAGGMDAVLEHLVEAMRD</sequence>
<keyword evidence="3 5" id="KW-0067">ATP-binding</keyword>
<dbReference type="PANTHER" id="PTHR36510:SF1">
    <property type="entry name" value="GLUTAMATE--CYSTEINE LIGASE 2-RELATED"/>
    <property type="match status" value="1"/>
</dbReference>
<keyword evidence="1 5" id="KW-0436">Ligase</keyword>
<dbReference type="PANTHER" id="PTHR36510">
    <property type="entry name" value="GLUTAMATE--CYSTEINE LIGASE 2-RELATED"/>
    <property type="match status" value="1"/>
</dbReference>
<dbReference type="Pfam" id="PF04107">
    <property type="entry name" value="GCS2"/>
    <property type="match status" value="1"/>
</dbReference>
<name>A0ABN3ANI1_9MICO</name>
<accession>A0ABN3ANI1</accession>
<dbReference type="SUPFAM" id="SSF55931">
    <property type="entry name" value="Glutamine synthetase/guanido kinase"/>
    <property type="match status" value="1"/>
</dbReference>
<evidence type="ECO:0000256" key="3">
    <source>
        <dbReference type="ARBA" id="ARBA00022840"/>
    </source>
</evidence>
<evidence type="ECO:0000256" key="5">
    <source>
        <dbReference type="HAMAP-Rule" id="MF_01609"/>
    </source>
</evidence>
<dbReference type="InterPro" id="IPR050141">
    <property type="entry name" value="GCL_type2/YbdK_subfam"/>
</dbReference>
<dbReference type="InterPro" id="IPR014746">
    <property type="entry name" value="Gln_synth/guanido_kin_cat_dom"/>
</dbReference>
<dbReference type="Proteomes" id="UP001501599">
    <property type="component" value="Unassembled WGS sequence"/>
</dbReference>
<dbReference type="HAMAP" id="MF_01609">
    <property type="entry name" value="Glu_cys_ligase_2"/>
    <property type="match status" value="1"/>
</dbReference>
<comment type="function">
    <text evidence="5">ATP-dependent carboxylate-amine ligase which exhibits weak glutamate--cysteine ligase activity.</text>
</comment>
<keyword evidence="2 5" id="KW-0547">Nucleotide-binding</keyword>
<evidence type="ECO:0000256" key="1">
    <source>
        <dbReference type="ARBA" id="ARBA00022598"/>
    </source>
</evidence>